<dbReference type="GO" id="GO:0005525">
    <property type="term" value="F:GTP binding"/>
    <property type="evidence" value="ECO:0007669"/>
    <property type="project" value="UniProtKB-KW"/>
</dbReference>
<evidence type="ECO:0000313" key="8">
    <source>
        <dbReference type="Proteomes" id="UP000717585"/>
    </source>
</evidence>
<dbReference type="GO" id="GO:0003924">
    <property type="term" value="F:GTPase activity"/>
    <property type="evidence" value="ECO:0007669"/>
    <property type="project" value="InterPro"/>
</dbReference>
<dbReference type="Pfam" id="PF00025">
    <property type="entry name" value="Arf"/>
    <property type="match status" value="1"/>
</dbReference>
<evidence type="ECO:0000256" key="3">
    <source>
        <dbReference type="ARBA" id="ARBA00023134"/>
    </source>
</evidence>
<evidence type="ECO:0000256" key="6">
    <source>
        <dbReference type="RuleBase" id="RU003925"/>
    </source>
</evidence>
<accession>A0A8J6C1E5</accession>
<keyword evidence="5" id="KW-0479">Metal-binding</keyword>
<dbReference type="SMART" id="SM00177">
    <property type="entry name" value="ARF"/>
    <property type="match status" value="1"/>
</dbReference>
<organism evidence="7 8">
    <name type="scientific">Carpediemonas membranifera</name>
    <dbReference type="NCBI Taxonomy" id="201153"/>
    <lineage>
        <taxon>Eukaryota</taxon>
        <taxon>Metamonada</taxon>
        <taxon>Carpediemonas-like organisms</taxon>
        <taxon>Carpediemonas</taxon>
    </lineage>
</organism>
<evidence type="ECO:0000256" key="5">
    <source>
        <dbReference type="PIRSR" id="PIRSR606689-2"/>
    </source>
</evidence>
<gene>
    <name evidence="7" type="ORF">J8273_0621</name>
</gene>
<keyword evidence="8" id="KW-1185">Reference proteome</keyword>
<sequence length="185" mass="20720">MFLVQKLLDRIRNAFFSQEMELTIVGLQNSGKTTLLQQIAGIDASSTIPTVGFNMKKVKKGKVQFKMWDIGGQPRFRSMWERYCETCTAIVYVVDAADGASFVDAKRELHDLISKPGLAGIPLLLLANKNDVEHASNEEVIEAMSMTEIQGRRVDIFSISAKNNDNIEKVLQWLTAQAQGKKNKK</sequence>
<dbReference type="AlphaFoldDB" id="A0A8J6C1E5"/>
<keyword evidence="2 4" id="KW-0547">Nucleotide-binding</keyword>
<dbReference type="PANTHER" id="PTHR45732">
    <property type="entry name" value="ADP-RIBOSYLATION FACTOR-LIKE PROTEIN 8"/>
    <property type="match status" value="1"/>
</dbReference>
<dbReference type="Proteomes" id="UP000717585">
    <property type="component" value="Unassembled WGS sequence"/>
</dbReference>
<feature type="binding site" evidence="4">
    <location>
        <position position="72"/>
    </location>
    <ligand>
        <name>GTP</name>
        <dbReference type="ChEBI" id="CHEBI:37565"/>
    </ligand>
</feature>
<dbReference type="PANTHER" id="PTHR45732:SF7">
    <property type="entry name" value="ADP-RIBOSYLATION FACTOR-LIKE PROTEIN 8"/>
    <property type="match status" value="1"/>
</dbReference>
<dbReference type="Gene3D" id="3.40.50.300">
    <property type="entry name" value="P-loop containing nucleotide triphosphate hydrolases"/>
    <property type="match status" value="1"/>
</dbReference>
<reference evidence="7" key="1">
    <citation type="submission" date="2021-05" db="EMBL/GenBank/DDBJ databases">
        <title>A free-living protist that lacks canonical eukaryotic 1 DNA replication and segregation systems.</title>
        <authorList>
            <person name="Salas-Leiva D.E."/>
            <person name="Tromer E.C."/>
            <person name="Curtis B.A."/>
            <person name="Jerlstrom-Hultqvist J."/>
            <person name="Kolisko M."/>
            <person name="Yi Z."/>
            <person name="Salas-Leiva J.S."/>
            <person name="Gallot-Lavallee L."/>
            <person name="Kops G.J.P.L."/>
            <person name="Archibald J.M."/>
            <person name="Simpson A.G.B."/>
            <person name="Roger A.J."/>
        </authorList>
    </citation>
    <scope>NUCLEOTIDE SEQUENCE</scope>
    <source>
        <strain evidence="7">BICM</strain>
    </source>
</reference>
<dbReference type="NCBIfam" id="TIGR00231">
    <property type="entry name" value="small_GTP"/>
    <property type="match status" value="1"/>
</dbReference>
<evidence type="ECO:0000256" key="2">
    <source>
        <dbReference type="ARBA" id="ARBA00022741"/>
    </source>
</evidence>
<evidence type="ECO:0000313" key="7">
    <source>
        <dbReference type="EMBL" id="KAG9397491.1"/>
    </source>
</evidence>
<dbReference type="PRINTS" id="PR00328">
    <property type="entry name" value="SAR1GTPBP"/>
</dbReference>
<keyword evidence="3 4" id="KW-0342">GTP-binding</keyword>
<dbReference type="CDD" id="cd04159">
    <property type="entry name" value="Arl10_like"/>
    <property type="match status" value="1"/>
</dbReference>
<feature type="binding site" evidence="4">
    <location>
        <begin position="128"/>
        <end position="131"/>
    </location>
    <ligand>
        <name>GTP</name>
        <dbReference type="ChEBI" id="CHEBI:37565"/>
    </ligand>
</feature>
<feature type="binding site" evidence="4">
    <location>
        <begin position="26"/>
        <end position="33"/>
    </location>
    <ligand>
        <name>GTP</name>
        <dbReference type="ChEBI" id="CHEBI:37565"/>
    </ligand>
</feature>
<feature type="binding site" evidence="5">
    <location>
        <position position="33"/>
    </location>
    <ligand>
        <name>Mg(2+)</name>
        <dbReference type="ChEBI" id="CHEBI:18420"/>
    </ligand>
</feature>
<dbReference type="EMBL" id="JAHDYR010000001">
    <property type="protein sequence ID" value="KAG9397491.1"/>
    <property type="molecule type" value="Genomic_DNA"/>
</dbReference>
<dbReference type="SMART" id="SM00175">
    <property type="entry name" value="RAB"/>
    <property type="match status" value="1"/>
</dbReference>
<dbReference type="InterPro" id="IPR006689">
    <property type="entry name" value="Small_GTPase_ARF/SAR"/>
</dbReference>
<dbReference type="InterPro" id="IPR044154">
    <property type="entry name" value="Arl8a/8b"/>
</dbReference>
<dbReference type="InterPro" id="IPR005225">
    <property type="entry name" value="Small_GTP-bd"/>
</dbReference>
<dbReference type="SMART" id="SM00178">
    <property type="entry name" value="SAR"/>
    <property type="match status" value="1"/>
</dbReference>
<dbReference type="GO" id="GO:0015031">
    <property type="term" value="P:protein transport"/>
    <property type="evidence" value="ECO:0007669"/>
    <property type="project" value="InterPro"/>
</dbReference>
<keyword evidence="5" id="KW-0460">Magnesium</keyword>
<dbReference type="OrthoDB" id="2011769at2759"/>
<dbReference type="InterPro" id="IPR027417">
    <property type="entry name" value="P-loop_NTPase"/>
</dbReference>
<dbReference type="PROSITE" id="PS51417">
    <property type="entry name" value="ARF"/>
    <property type="match status" value="1"/>
</dbReference>
<proteinExistence type="inferred from homology"/>
<name>A0A8J6C1E5_9EUKA</name>
<dbReference type="PROSITE" id="PS51419">
    <property type="entry name" value="RAB"/>
    <property type="match status" value="1"/>
</dbReference>
<evidence type="ECO:0000256" key="1">
    <source>
        <dbReference type="ARBA" id="ARBA00010290"/>
    </source>
</evidence>
<feature type="binding site" evidence="5">
    <location>
        <position position="50"/>
    </location>
    <ligand>
        <name>Mg(2+)</name>
        <dbReference type="ChEBI" id="CHEBI:18420"/>
    </ligand>
</feature>
<protein>
    <submittedName>
        <fullName evidence="7">Small GTPase superfamily, ARF/SAR type</fullName>
    </submittedName>
</protein>
<dbReference type="GO" id="GO:0046872">
    <property type="term" value="F:metal ion binding"/>
    <property type="evidence" value="ECO:0007669"/>
    <property type="project" value="UniProtKB-KW"/>
</dbReference>
<comment type="similarity">
    <text evidence="1 6">Belongs to the small GTPase superfamily. Arf family.</text>
</comment>
<dbReference type="FunFam" id="3.40.50.300:FF:001120">
    <property type="entry name" value="ADP-ribosylation factor family"/>
    <property type="match status" value="1"/>
</dbReference>
<dbReference type="SUPFAM" id="SSF52540">
    <property type="entry name" value="P-loop containing nucleoside triphosphate hydrolases"/>
    <property type="match status" value="1"/>
</dbReference>
<comment type="caution">
    <text evidence="7">The sequence shown here is derived from an EMBL/GenBank/DDBJ whole genome shotgun (WGS) entry which is preliminary data.</text>
</comment>
<evidence type="ECO:0000256" key="4">
    <source>
        <dbReference type="PIRSR" id="PIRSR606689-1"/>
    </source>
</evidence>